<protein>
    <submittedName>
        <fullName evidence="2">Uncharacterized protein</fullName>
    </submittedName>
</protein>
<proteinExistence type="predicted"/>
<name>A0A445MH85_ENSVE</name>
<evidence type="ECO:0000313" key="2">
    <source>
        <dbReference type="EMBL" id="RZR73627.1"/>
    </source>
</evidence>
<dbReference type="EMBL" id="KV875971">
    <property type="protein sequence ID" value="RZR73627.1"/>
    <property type="molecule type" value="Genomic_DNA"/>
</dbReference>
<dbReference type="Proteomes" id="UP000290560">
    <property type="component" value="Unassembled WGS sequence"/>
</dbReference>
<reference evidence="2" key="1">
    <citation type="journal article" date="2018" name="Data Brief">
        <title>Genome sequence data from 17 accessions of Ensete ventricosum, a staple food crop for millions in Ethiopia.</title>
        <authorList>
            <person name="Yemataw Z."/>
            <person name="Muzemil S."/>
            <person name="Ambachew D."/>
            <person name="Tripathi L."/>
            <person name="Tesfaye K."/>
            <person name="Chala A."/>
            <person name="Farbos A."/>
            <person name="O'Neill P."/>
            <person name="Moore K."/>
            <person name="Grant M."/>
            <person name="Studholme D.J."/>
        </authorList>
    </citation>
    <scope>NUCLEOTIDE SEQUENCE [LARGE SCALE GENOMIC DNA]</scope>
    <source>
        <tissue evidence="2">Leaf</tissue>
    </source>
</reference>
<accession>A0A445MH85</accession>
<gene>
    <name evidence="2" type="ORF">BHM03_00026531</name>
</gene>
<sequence length="111" mass="12462">MSPSSSYVKHGKLTHAYSFSKRLPMGPTRSLRPFAAWVRKRVSVTRDPVRWHLPWGSRGGDQSGSGDHERPNTRSTRRSGDGPWAPATYALIWMVVGPRHQCLAPTSQPRL</sequence>
<dbReference type="AlphaFoldDB" id="A0A445MH85"/>
<evidence type="ECO:0000256" key="1">
    <source>
        <dbReference type="SAM" id="MobiDB-lite"/>
    </source>
</evidence>
<organism evidence="2">
    <name type="scientific">Ensete ventricosum</name>
    <name type="common">Abyssinian banana</name>
    <name type="synonym">Musa ensete</name>
    <dbReference type="NCBI Taxonomy" id="4639"/>
    <lineage>
        <taxon>Eukaryota</taxon>
        <taxon>Viridiplantae</taxon>
        <taxon>Streptophyta</taxon>
        <taxon>Embryophyta</taxon>
        <taxon>Tracheophyta</taxon>
        <taxon>Spermatophyta</taxon>
        <taxon>Magnoliopsida</taxon>
        <taxon>Liliopsida</taxon>
        <taxon>Zingiberales</taxon>
        <taxon>Musaceae</taxon>
        <taxon>Ensete</taxon>
    </lineage>
</organism>
<feature type="region of interest" description="Disordered" evidence="1">
    <location>
        <begin position="51"/>
        <end position="84"/>
    </location>
</feature>